<dbReference type="Pfam" id="PF13344">
    <property type="entry name" value="Hydrolase_6"/>
    <property type="match status" value="1"/>
</dbReference>
<dbReference type="Pfam" id="PF13242">
    <property type="entry name" value="Hydrolase_like"/>
    <property type="match status" value="1"/>
</dbReference>
<evidence type="ECO:0000256" key="4">
    <source>
        <dbReference type="ARBA" id="ARBA00022842"/>
    </source>
</evidence>
<dbReference type="SUPFAM" id="SSF56784">
    <property type="entry name" value="HAD-like"/>
    <property type="match status" value="1"/>
</dbReference>
<proteinExistence type="inferred from homology"/>
<dbReference type="NCBIfam" id="TIGR01458">
    <property type="entry name" value="HAD-SF-IIA-hyp3"/>
    <property type="match status" value="1"/>
</dbReference>
<evidence type="ECO:0000313" key="6">
    <source>
        <dbReference type="EMBL" id="MDR7091874.1"/>
    </source>
</evidence>
<dbReference type="PANTHER" id="PTHR19288:SF46">
    <property type="entry name" value="HALOACID DEHALOGENASE-LIKE HYDROLASE DOMAIN-CONTAINING PROTEIN 2"/>
    <property type="match status" value="1"/>
</dbReference>
<dbReference type="InterPro" id="IPR023214">
    <property type="entry name" value="HAD_sf"/>
</dbReference>
<dbReference type="PANTHER" id="PTHR19288">
    <property type="entry name" value="4-NITROPHENYLPHOSPHATASE-RELATED"/>
    <property type="match status" value="1"/>
</dbReference>
<keyword evidence="6" id="KW-0378">Hydrolase</keyword>
<dbReference type="InterPro" id="IPR006355">
    <property type="entry name" value="LHPP/HDHD2"/>
</dbReference>
<evidence type="ECO:0000256" key="1">
    <source>
        <dbReference type="ARBA" id="ARBA00001946"/>
    </source>
</evidence>
<protein>
    <recommendedName>
        <fullName evidence="5">Haloacid dehalogenase-like hydrolase domain-containing protein 2</fullName>
    </recommendedName>
</protein>
<evidence type="ECO:0000256" key="2">
    <source>
        <dbReference type="ARBA" id="ARBA00007958"/>
    </source>
</evidence>
<organism evidence="6 7">
    <name type="scientific">Cellvibrio fibrivorans</name>
    <dbReference type="NCBI Taxonomy" id="126350"/>
    <lineage>
        <taxon>Bacteria</taxon>
        <taxon>Pseudomonadati</taxon>
        <taxon>Pseudomonadota</taxon>
        <taxon>Gammaproteobacteria</taxon>
        <taxon>Cellvibrionales</taxon>
        <taxon>Cellvibrionaceae</taxon>
        <taxon>Cellvibrio</taxon>
    </lineage>
</organism>
<comment type="cofactor">
    <cofactor evidence="1">
        <name>Mg(2+)</name>
        <dbReference type="ChEBI" id="CHEBI:18420"/>
    </cofactor>
</comment>
<name>A0ABU1V343_9GAMM</name>
<keyword evidence="4" id="KW-0460">Magnesium</keyword>
<dbReference type="InterPro" id="IPR036412">
    <property type="entry name" value="HAD-like_sf"/>
</dbReference>
<accession>A0ABU1V343</accession>
<keyword evidence="3" id="KW-0479">Metal-binding</keyword>
<dbReference type="NCBIfam" id="TIGR01460">
    <property type="entry name" value="HAD-SF-IIA"/>
    <property type="match status" value="1"/>
</dbReference>
<dbReference type="EMBL" id="JAVDVX010000008">
    <property type="protein sequence ID" value="MDR7091874.1"/>
    <property type="molecule type" value="Genomic_DNA"/>
</dbReference>
<comment type="similarity">
    <text evidence="2">Belongs to the HAD-like hydrolase superfamily.</text>
</comment>
<keyword evidence="7" id="KW-1185">Reference proteome</keyword>
<sequence>MSHLPQLILLDLDGTLYIGNQPIPGAIAALAQLRERGIALRFITNTTTKSQDELVAQLRVMGFQLHADELISAAVAATLELRNLQQQAARPLRIWPLVADAIKTDFTEFIWDEKKPDYIVLGDIGDRWDLHLINRLFNVMHSGAELIALHKGRFWQTSEGLKADIGFFVAGLEYVSSKTARIMGKPNRDFYRLVLDSTKVKAENALMVGDDIDSDVGGAQLIGIKGCLVKTGKFRQVYFEQSDIKPDYVIGSVAELLTAIA</sequence>
<dbReference type="Proteomes" id="UP001253595">
    <property type="component" value="Unassembled WGS sequence"/>
</dbReference>
<dbReference type="Gene3D" id="3.40.50.1000">
    <property type="entry name" value="HAD superfamily/HAD-like"/>
    <property type="match status" value="2"/>
</dbReference>
<evidence type="ECO:0000256" key="5">
    <source>
        <dbReference type="ARBA" id="ARBA00039666"/>
    </source>
</evidence>
<comment type="caution">
    <text evidence="6">The sequence shown here is derived from an EMBL/GenBank/DDBJ whole genome shotgun (WGS) entry which is preliminary data.</text>
</comment>
<dbReference type="RefSeq" id="WP_310075641.1">
    <property type="nucleotide sequence ID" value="NZ_JAVDVX010000008.1"/>
</dbReference>
<evidence type="ECO:0000256" key="3">
    <source>
        <dbReference type="ARBA" id="ARBA00022723"/>
    </source>
</evidence>
<dbReference type="InterPro" id="IPR006357">
    <property type="entry name" value="HAD-SF_hydro_IIA"/>
</dbReference>
<evidence type="ECO:0000313" key="7">
    <source>
        <dbReference type="Proteomes" id="UP001253595"/>
    </source>
</evidence>
<gene>
    <name evidence="6" type="ORF">J2X05_003912</name>
</gene>
<dbReference type="GO" id="GO:0016787">
    <property type="term" value="F:hydrolase activity"/>
    <property type="evidence" value="ECO:0007669"/>
    <property type="project" value="UniProtKB-KW"/>
</dbReference>
<reference evidence="6 7" key="1">
    <citation type="submission" date="2023-07" db="EMBL/GenBank/DDBJ databases">
        <title>Sorghum-associated microbial communities from plants grown in Nebraska, USA.</title>
        <authorList>
            <person name="Schachtman D."/>
        </authorList>
    </citation>
    <scope>NUCLEOTIDE SEQUENCE [LARGE SCALE GENOMIC DNA]</scope>
    <source>
        <strain evidence="6 7">BE190</strain>
    </source>
</reference>